<dbReference type="EMBL" id="WBZC01000001">
    <property type="protein sequence ID" value="KAB3540960.1"/>
    <property type="molecule type" value="Genomic_DNA"/>
</dbReference>
<dbReference type="InterPro" id="IPR049971">
    <property type="entry name" value="CLC_0170-like"/>
</dbReference>
<evidence type="ECO:0000313" key="3">
    <source>
        <dbReference type="Proteomes" id="UP000432715"/>
    </source>
</evidence>
<reference evidence="2 3" key="1">
    <citation type="submission" date="2019-10" db="EMBL/GenBank/DDBJ databases">
        <title>Alkaliphilus serpentinus sp. nov. and Alkaliphilus pronyensis sp. nov., two novel anaerobic alkaliphilic species isolated from the serpentinized-hosted hydrothermal field of the Prony Bay (New Caledonia).</title>
        <authorList>
            <person name="Postec A."/>
        </authorList>
    </citation>
    <scope>NUCLEOTIDE SEQUENCE [LARGE SCALE GENOMIC DNA]</scope>
    <source>
        <strain evidence="2 3">LacV</strain>
    </source>
</reference>
<accession>A0A6I0FDC1</accession>
<dbReference type="Proteomes" id="UP000432715">
    <property type="component" value="Unassembled WGS sequence"/>
</dbReference>
<gene>
    <name evidence="2" type="ORF">F8154_00110</name>
</gene>
<organism evidence="2 3">
    <name type="scientific">Alkaliphilus pronyensis</name>
    <dbReference type="NCBI Taxonomy" id="1482732"/>
    <lineage>
        <taxon>Bacteria</taxon>
        <taxon>Bacillati</taxon>
        <taxon>Bacillota</taxon>
        <taxon>Clostridia</taxon>
        <taxon>Peptostreptococcales</taxon>
        <taxon>Natronincolaceae</taxon>
        <taxon>Alkaliphilus</taxon>
    </lineage>
</organism>
<evidence type="ECO:0000313" key="2">
    <source>
        <dbReference type="EMBL" id="KAB3540960.1"/>
    </source>
</evidence>
<proteinExistence type="predicted"/>
<dbReference type="RefSeq" id="WP_151859548.1">
    <property type="nucleotide sequence ID" value="NZ_WBZC01000001.1"/>
</dbReference>
<evidence type="ECO:0000256" key="1">
    <source>
        <dbReference type="SAM" id="Phobius"/>
    </source>
</evidence>
<protein>
    <submittedName>
        <fullName evidence="2">Uncharacterized protein</fullName>
    </submittedName>
</protein>
<comment type="caution">
    <text evidence="2">The sequence shown here is derived from an EMBL/GenBank/DDBJ whole genome shotgun (WGS) entry which is preliminary data.</text>
</comment>
<feature type="transmembrane region" description="Helical" evidence="1">
    <location>
        <begin position="20"/>
        <end position="36"/>
    </location>
</feature>
<dbReference type="NCBIfam" id="NF042414">
    <property type="entry name" value="CLC_0170_fam"/>
    <property type="match status" value="1"/>
</dbReference>
<keyword evidence="1" id="KW-0472">Membrane</keyword>
<name>A0A6I0FDC1_9FIRM</name>
<keyword evidence="1" id="KW-0812">Transmembrane</keyword>
<dbReference type="AlphaFoldDB" id="A0A6I0FDC1"/>
<feature type="transmembrane region" description="Helical" evidence="1">
    <location>
        <begin position="48"/>
        <end position="71"/>
    </location>
</feature>
<sequence>MNGSLMMIYEEFKSTYDSYMMWVVVLIGLFLILFDGKQLKKLKLMKEAKIANVLGYFYIIVGIGVYIVLAIF</sequence>
<keyword evidence="3" id="KW-1185">Reference proteome</keyword>
<keyword evidence="1" id="KW-1133">Transmembrane helix</keyword>